<evidence type="ECO:0000256" key="1">
    <source>
        <dbReference type="SAM" id="Phobius"/>
    </source>
</evidence>
<dbReference type="EMBL" id="CP022384">
    <property type="protein sequence ID" value="ATA82062.1"/>
    <property type="molecule type" value="Genomic_DNA"/>
</dbReference>
<keyword evidence="1" id="KW-1133">Transmembrane helix</keyword>
<gene>
    <name evidence="2" type="ORF">CGC53_06750</name>
</gene>
<dbReference type="AlphaFoldDB" id="A0A250FAA7"/>
<evidence type="ECO:0000313" key="2">
    <source>
        <dbReference type="EMBL" id="ATA82062.1"/>
    </source>
</evidence>
<dbReference type="KEGG" id="clk:CGC53_06750"/>
<accession>A0A250FAA7</accession>
<name>A0A250FAA7_9FLAO</name>
<evidence type="ECO:0000313" key="3">
    <source>
        <dbReference type="Proteomes" id="UP000217276"/>
    </source>
</evidence>
<feature type="transmembrane region" description="Helical" evidence="1">
    <location>
        <begin position="37"/>
        <end position="58"/>
    </location>
</feature>
<keyword evidence="3" id="KW-1185">Reference proteome</keyword>
<keyword evidence="1" id="KW-0812">Transmembrane</keyword>
<protein>
    <submittedName>
        <fullName evidence="2">Uncharacterized protein</fullName>
    </submittedName>
</protein>
<reference evidence="3" key="1">
    <citation type="submission" date="2017-06" db="EMBL/GenBank/DDBJ databases">
        <title>Capnocytophaga spp. assemblies.</title>
        <authorList>
            <person name="Gulvik C.A."/>
        </authorList>
    </citation>
    <scope>NUCLEOTIDE SEQUENCE [LARGE SCALE GENOMIC DNA]</scope>
    <source>
        <strain evidence="3">H6253</strain>
    </source>
</reference>
<organism evidence="2 3">
    <name type="scientific">Capnocytophaga leadbetteri</name>
    <dbReference type="NCBI Taxonomy" id="327575"/>
    <lineage>
        <taxon>Bacteria</taxon>
        <taxon>Pseudomonadati</taxon>
        <taxon>Bacteroidota</taxon>
        <taxon>Flavobacteriia</taxon>
        <taxon>Flavobacteriales</taxon>
        <taxon>Flavobacteriaceae</taxon>
        <taxon>Capnocytophaga</taxon>
    </lineage>
</organism>
<sequence>MLVSGGKDTDNLLIRQFVVFVVERNGKAMKAERAGRGAVIGGLSFGVPIVFLYCLYIVCIGV</sequence>
<proteinExistence type="predicted"/>
<keyword evidence="1" id="KW-0472">Membrane</keyword>
<dbReference type="Proteomes" id="UP000217276">
    <property type="component" value="Chromosome"/>
</dbReference>